<keyword evidence="1" id="KW-0547">Nucleotide-binding</keyword>
<dbReference type="PROSITE" id="PS00211">
    <property type="entry name" value="ABC_TRANSPORTER_1"/>
    <property type="match status" value="1"/>
</dbReference>
<dbReference type="KEGG" id="sky:D0C37_27630"/>
<accession>A0A385DI12</accession>
<evidence type="ECO:0000313" key="4">
    <source>
        <dbReference type="EMBL" id="AXQ57998.1"/>
    </source>
</evidence>
<dbReference type="InterPro" id="IPR003439">
    <property type="entry name" value="ABC_transporter-like_ATP-bd"/>
</dbReference>
<dbReference type="InterPro" id="IPR003593">
    <property type="entry name" value="AAA+_ATPase"/>
</dbReference>
<dbReference type="SMART" id="SM00382">
    <property type="entry name" value="AAA"/>
    <property type="match status" value="2"/>
</dbReference>
<dbReference type="Gene3D" id="3.40.50.300">
    <property type="entry name" value="P-loop containing nucleotide triphosphate hydrolases"/>
    <property type="match status" value="2"/>
</dbReference>
<dbReference type="EMBL" id="CP031742">
    <property type="protein sequence ID" value="AXQ57998.1"/>
    <property type="molecule type" value="Genomic_DNA"/>
</dbReference>
<evidence type="ECO:0000313" key="5">
    <source>
        <dbReference type="Proteomes" id="UP000259636"/>
    </source>
</evidence>
<dbReference type="PANTHER" id="PTHR42855">
    <property type="entry name" value="ABC TRANSPORTER ATP-BINDING SUBUNIT"/>
    <property type="match status" value="1"/>
</dbReference>
<dbReference type="GeneID" id="300117899"/>
<dbReference type="InterPro" id="IPR051309">
    <property type="entry name" value="ABCF_ATPase"/>
</dbReference>
<organism evidence="4 5">
    <name type="scientific">Streptomyces koyangensis</name>
    <dbReference type="NCBI Taxonomy" id="188770"/>
    <lineage>
        <taxon>Bacteria</taxon>
        <taxon>Bacillati</taxon>
        <taxon>Actinomycetota</taxon>
        <taxon>Actinomycetes</taxon>
        <taxon>Kitasatosporales</taxon>
        <taxon>Streptomycetaceae</taxon>
        <taxon>Streptomyces</taxon>
        <taxon>Streptomyces aurantiacus group</taxon>
    </lineage>
</organism>
<dbReference type="Pfam" id="PF00005">
    <property type="entry name" value="ABC_tran"/>
    <property type="match status" value="2"/>
</dbReference>
<protein>
    <submittedName>
        <fullName evidence="4">ABC transporter ATP-binding protein</fullName>
    </submittedName>
</protein>
<dbReference type="GO" id="GO:0016887">
    <property type="term" value="F:ATP hydrolysis activity"/>
    <property type="evidence" value="ECO:0007669"/>
    <property type="project" value="InterPro"/>
</dbReference>
<dbReference type="InterPro" id="IPR013283">
    <property type="entry name" value="RLI1"/>
</dbReference>
<evidence type="ECO:0000259" key="3">
    <source>
        <dbReference type="PROSITE" id="PS50893"/>
    </source>
</evidence>
<dbReference type="FunFam" id="3.40.50.300:FF:000011">
    <property type="entry name" value="Putative ABC transporter ATP-binding component"/>
    <property type="match status" value="1"/>
</dbReference>
<dbReference type="PROSITE" id="PS50893">
    <property type="entry name" value="ABC_TRANSPORTER_2"/>
    <property type="match status" value="2"/>
</dbReference>
<gene>
    <name evidence="4" type="ORF">D0C37_27630</name>
</gene>
<dbReference type="AlphaFoldDB" id="A0A385DI12"/>
<evidence type="ECO:0000256" key="2">
    <source>
        <dbReference type="ARBA" id="ARBA00022840"/>
    </source>
</evidence>
<dbReference type="CDD" id="cd03221">
    <property type="entry name" value="ABCF_EF-3"/>
    <property type="match status" value="1"/>
</dbReference>
<feature type="domain" description="ABC transporter" evidence="3">
    <location>
        <begin position="333"/>
        <end position="539"/>
    </location>
</feature>
<feature type="domain" description="ABC transporter" evidence="3">
    <location>
        <begin position="5"/>
        <end position="256"/>
    </location>
</feature>
<dbReference type="GO" id="GO:0005524">
    <property type="term" value="F:ATP binding"/>
    <property type="evidence" value="ECO:0007669"/>
    <property type="project" value="UniProtKB-KW"/>
</dbReference>
<dbReference type="PRINTS" id="PR01868">
    <property type="entry name" value="ABCEFAMILY"/>
</dbReference>
<dbReference type="RefSeq" id="WP_117350519.1">
    <property type="nucleotide sequence ID" value="NZ_CP031742.1"/>
</dbReference>
<reference evidence="4 5" key="1">
    <citation type="submission" date="2018-08" db="EMBL/GenBank/DDBJ databases">
        <authorList>
            <person name="Ferrada E.E."/>
            <person name="Latorre B.A."/>
        </authorList>
    </citation>
    <scope>NUCLEOTIDE SEQUENCE [LARGE SCALE GENOMIC DNA]</scope>
    <source>
        <strain evidence="4 5">VK-A60T</strain>
    </source>
</reference>
<dbReference type="InterPro" id="IPR017871">
    <property type="entry name" value="ABC_transporter-like_CS"/>
</dbReference>
<dbReference type="Proteomes" id="UP000259636">
    <property type="component" value="Chromosome"/>
</dbReference>
<evidence type="ECO:0000256" key="1">
    <source>
        <dbReference type="ARBA" id="ARBA00022741"/>
    </source>
</evidence>
<keyword evidence="2 4" id="KW-0067">ATP-binding</keyword>
<sequence>MPVQITALDVSKSFDGRPVLSSLTCSLGAGERTGIIGENGSGKSTLLRLFAGVDRPDHGEIVVQASGGVGYLAQEERLPDSMTVQQVLDRGLAGLRAVERRLRSLEAAMATGDESALAAYGDLLTLFELRGGYEADARAERALRGLGLRLVDRDRAVSTLSGGEQVRLRLAALLAGAPEILLLDEPTNHLDAAALHWLEEHLRTRRGTTVAVSHDRDFLERVATSLLEVDADRHRVVRHGGGYAAHLAEKAAARRRWVQEYEQWCAEADGLRETAATTARRVAHGRSMKDNNKMAYDRAGGRVQHSVAARVRNAEERLRRLLADPVPPPPESLRFTPVLRTGRLQGALLEASGIAVPGRLDRTGLTLAAGERLLVTGENGAGKSTLLQVLAGELAPGSGAVTRRGRVGHLAQEPPAGDPDRTVLAAFARGLPGVPADHTEHLLSLGLFTREQLTVPVGRLSTGQRRRLALARLLSRPADVLLLDEPTNHLSPALAEEVEAALDAYEGALVVVSHDRRLCRRWRGDRLTLDAPAPAAVAR</sequence>
<dbReference type="InterPro" id="IPR027417">
    <property type="entry name" value="P-loop_NTPase"/>
</dbReference>
<dbReference type="SUPFAM" id="SSF52540">
    <property type="entry name" value="P-loop containing nucleoside triphosphate hydrolases"/>
    <property type="match status" value="2"/>
</dbReference>
<dbReference type="NCBIfam" id="NF000355">
    <property type="entry name" value="ribo_prot_ABC_F"/>
    <property type="match status" value="1"/>
</dbReference>
<dbReference type="PANTHER" id="PTHR42855:SF2">
    <property type="entry name" value="DRUG RESISTANCE ABC TRANSPORTER,ATP-BINDING PROTEIN"/>
    <property type="match status" value="1"/>
</dbReference>
<name>A0A385DI12_9ACTN</name>
<proteinExistence type="predicted"/>